<evidence type="ECO:0000313" key="3">
    <source>
        <dbReference type="Proteomes" id="UP000291236"/>
    </source>
</evidence>
<protein>
    <submittedName>
        <fullName evidence="2">Uncharacterized protein</fullName>
    </submittedName>
</protein>
<accession>A0A4P2VM43</accession>
<gene>
    <name evidence="2" type="ORF">JCM31447_22480</name>
</gene>
<evidence type="ECO:0000256" key="1">
    <source>
        <dbReference type="SAM" id="SignalP"/>
    </source>
</evidence>
<evidence type="ECO:0000313" key="2">
    <source>
        <dbReference type="EMBL" id="BBH53798.1"/>
    </source>
</evidence>
<keyword evidence="1" id="KW-0732">Signal</keyword>
<proteinExistence type="predicted"/>
<feature type="chain" id="PRO_5020206134" evidence="1">
    <location>
        <begin position="29"/>
        <end position="119"/>
    </location>
</feature>
<dbReference type="Proteomes" id="UP000291236">
    <property type="component" value="Chromosome"/>
</dbReference>
<reference evidence="2 3" key="1">
    <citation type="submission" date="2018-12" db="EMBL/GenBank/DDBJ databases">
        <title>Rubrispira sanarue gen. nov., sp., nov., a member of the order Silvanigrellales, isolated from a brackish lake in Hamamatsu Japan.</title>
        <authorList>
            <person name="Maejima Y."/>
            <person name="Iino T."/>
            <person name="Muraguchi Y."/>
            <person name="Fukuda K."/>
            <person name="Nojiri H."/>
            <person name="Ohkuma M."/>
            <person name="Moriuchi R."/>
            <person name="Dohra H."/>
            <person name="Kimbara K."/>
            <person name="Shintani M."/>
        </authorList>
    </citation>
    <scope>NUCLEOTIDE SEQUENCE [LARGE SCALE GENOMIC DNA]</scope>
    <source>
        <strain evidence="2 3">RF1110005</strain>
    </source>
</reference>
<sequence length="119" mass="14115">MKIKIFFQKFYKELLLLISIFFSTQSFAAPPGNRIDRPIGNGQCLVSNNFNEAFCQEERKFALETNCINQNEFNSLVNYRAFPVCNRRNQLVTWCPCYNNKINIDLNFENYDFENFDIK</sequence>
<dbReference type="KEGG" id="sbf:JCM31447_22480"/>
<organism evidence="2 3">
    <name type="scientific">Fluviispira sanaruensis</name>
    <dbReference type="NCBI Taxonomy" id="2493639"/>
    <lineage>
        <taxon>Bacteria</taxon>
        <taxon>Pseudomonadati</taxon>
        <taxon>Bdellovibrionota</taxon>
        <taxon>Oligoflexia</taxon>
        <taxon>Silvanigrellales</taxon>
        <taxon>Silvanigrellaceae</taxon>
        <taxon>Fluviispira</taxon>
    </lineage>
</organism>
<dbReference type="AlphaFoldDB" id="A0A4P2VM43"/>
<dbReference type="EMBL" id="AP019368">
    <property type="protein sequence ID" value="BBH53798.1"/>
    <property type="molecule type" value="Genomic_DNA"/>
</dbReference>
<name>A0A4P2VM43_FLUSA</name>
<dbReference type="RefSeq" id="WP_130610383.1">
    <property type="nucleotide sequence ID" value="NZ_AP019368.1"/>
</dbReference>
<keyword evidence="3" id="KW-1185">Reference proteome</keyword>
<feature type="signal peptide" evidence="1">
    <location>
        <begin position="1"/>
        <end position="28"/>
    </location>
</feature>